<accession>A0A3P7ZFW9</accession>
<reference evidence="1" key="1">
    <citation type="submission" date="2018-11" db="EMBL/GenBank/DDBJ databases">
        <authorList>
            <consortium name="Pathogen Informatics"/>
        </authorList>
    </citation>
    <scope>NUCLEOTIDE SEQUENCE [LARGE SCALE GENOMIC DNA]</scope>
</reference>
<protein>
    <submittedName>
        <fullName evidence="1">Uncharacterized protein</fullName>
    </submittedName>
</protein>
<evidence type="ECO:0000313" key="1">
    <source>
        <dbReference type="EMBL" id="VDO76763.1"/>
    </source>
</evidence>
<name>A0A3P7ZFW9_HELPZ</name>
<sequence length="175" mass="20014">MFWARGAQSEEAPDVACTRCHVPGSDFPPRPTKPSIPPESHKKHVASNEHFAAVFYDEKSFIVERFYNYQNMRIDCTWLSVPEGQRSCTENEATGPDSICSNLYLQRNDQQTLQIPALWVIAYKSLNPALHDTIAWKVSTLLVESLGRDYPSSAKHCGELLRPFEGRRKSKRRPY</sequence>
<dbReference type="AlphaFoldDB" id="A0A3P7ZFW9"/>
<gene>
    <name evidence="1" type="ORF">HPBE_LOCUS8547</name>
</gene>
<dbReference type="EMBL" id="UZAH01026182">
    <property type="protein sequence ID" value="VDO76763.1"/>
    <property type="molecule type" value="Genomic_DNA"/>
</dbReference>
<proteinExistence type="predicted"/>
<organism evidence="1">
    <name type="scientific">Heligmosomoides polygyrus</name>
    <name type="common">Parasitic roundworm</name>
    <dbReference type="NCBI Taxonomy" id="6339"/>
    <lineage>
        <taxon>Eukaryota</taxon>
        <taxon>Metazoa</taxon>
        <taxon>Ecdysozoa</taxon>
        <taxon>Nematoda</taxon>
        <taxon>Chromadorea</taxon>
        <taxon>Rhabditida</taxon>
        <taxon>Rhabditina</taxon>
        <taxon>Rhabditomorpha</taxon>
        <taxon>Strongyloidea</taxon>
        <taxon>Heligmosomidae</taxon>
        <taxon>Heligmosomoides</taxon>
    </lineage>
</organism>